<dbReference type="GO" id="GO:0015031">
    <property type="term" value="P:protein transport"/>
    <property type="evidence" value="ECO:0007669"/>
    <property type="project" value="UniProtKB-KW"/>
</dbReference>
<dbReference type="GO" id="GO:0005886">
    <property type="term" value="C:plasma membrane"/>
    <property type="evidence" value="ECO:0007669"/>
    <property type="project" value="UniProtKB-SubCell"/>
</dbReference>
<evidence type="ECO:0000256" key="2">
    <source>
        <dbReference type="ARBA" id="ARBA00006742"/>
    </source>
</evidence>
<dbReference type="Proteomes" id="UP000262195">
    <property type="component" value="Unassembled WGS sequence"/>
</dbReference>
<feature type="transmembrane region" description="Helical" evidence="11">
    <location>
        <begin position="6"/>
        <end position="24"/>
    </location>
</feature>
<dbReference type="PRINTS" id="PR01853">
    <property type="entry name" value="YAJCTRNLCASE"/>
</dbReference>
<proteinExistence type="inferred from homology"/>
<dbReference type="PANTHER" id="PTHR33909:SF1">
    <property type="entry name" value="SEC TRANSLOCON ACCESSORY COMPLEX SUBUNIT YAJC"/>
    <property type="match status" value="1"/>
</dbReference>
<evidence type="ECO:0000256" key="1">
    <source>
        <dbReference type="ARBA" id="ARBA00004162"/>
    </source>
</evidence>
<dbReference type="PANTHER" id="PTHR33909">
    <property type="entry name" value="SEC TRANSLOCON ACCESSORY COMPLEX SUBUNIT YAJC"/>
    <property type="match status" value="1"/>
</dbReference>
<comment type="similarity">
    <text evidence="2">Belongs to the YajC family.</text>
</comment>
<evidence type="ECO:0000256" key="9">
    <source>
        <dbReference type="ARBA" id="ARBA00023136"/>
    </source>
</evidence>
<keyword evidence="4" id="KW-1003">Cell membrane</keyword>
<comment type="caution">
    <text evidence="12">The sequence shown here is derived from an EMBL/GenBank/DDBJ whole genome shotgun (WGS) entry which is preliminary data.</text>
</comment>
<dbReference type="Pfam" id="PF02699">
    <property type="entry name" value="YajC"/>
    <property type="match status" value="1"/>
</dbReference>
<dbReference type="InterPro" id="IPR003849">
    <property type="entry name" value="Preprotein_translocase_YajC"/>
</dbReference>
<keyword evidence="8" id="KW-0811">Translocation</keyword>
<keyword evidence="3" id="KW-0813">Transport</keyword>
<dbReference type="NCBIfam" id="TIGR00739">
    <property type="entry name" value="yajC"/>
    <property type="match status" value="1"/>
</dbReference>
<comment type="subcellular location">
    <subcellularLocation>
        <location evidence="1">Cell membrane</location>
        <topology evidence="1">Single-pass membrane protein</topology>
    </subcellularLocation>
</comment>
<dbReference type="SMART" id="SM01323">
    <property type="entry name" value="YajC"/>
    <property type="match status" value="1"/>
</dbReference>
<reference evidence="12 13" key="1">
    <citation type="journal article" date="2018" name="Nat. Biotechnol.">
        <title>A standardized bacterial taxonomy based on genome phylogeny substantially revises the tree of life.</title>
        <authorList>
            <person name="Parks D.H."/>
            <person name="Chuvochina M."/>
            <person name="Waite D.W."/>
            <person name="Rinke C."/>
            <person name="Skarshewski A."/>
            <person name="Chaumeil P.A."/>
            <person name="Hugenholtz P."/>
        </authorList>
    </citation>
    <scope>NUCLEOTIDE SEQUENCE [LARGE SCALE GENOMIC DNA]</scope>
    <source>
        <strain evidence="12">UBA11306</strain>
    </source>
</reference>
<dbReference type="STRING" id="1121105.GCA_000421665_00350"/>
<keyword evidence="7 11" id="KW-1133">Transmembrane helix</keyword>
<evidence type="ECO:0000256" key="5">
    <source>
        <dbReference type="ARBA" id="ARBA00022692"/>
    </source>
</evidence>
<evidence type="ECO:0000256" key="8">
    <source>
        <dbReference type="ARBA" id="ARBA00023010"/>
    </source>
</evidence>
<keyword evidence="5 11" id="KW-0812">Transmembrane</keyword>
<dbReference type="AlphaFoldDB" id="A0A3D4S3F2"/>
<keyword evidence="9 11" id="KW-0472">Membrane</keyword>
<feature type="compositionally biased region" description="Acidic residues" evidence="10">
    <location>
        <begin position="93"/>
        <end position="128"/>
    </location>
</feature>
<dbReference type="EMBL" id="DQHO01000003">
    <property type="protein sequence ID" value="HCS93156.1"/>
    <property type="molecule type" value="Genomic_DNA"/>
</dbReference>
<evidence type="ECO:0000256" key="6">
    <source>
        <dbReference type="ARBA" id="ARBA00022927"/>
    </source>
</evidence>
<evidence type="ECO:0000256" key="4">
    <source>
        <dbReference type="ARBA" id="ARBA00022475"/>
    </source>
</evidence>
<protein>
    <submittedName>
        <fullName evidence="12">Preprotein translocase subunit YajC</fullName>
    </submittedName>
</protein>
<evidence type="ECO:0000256" key="7">
    <source>
        <dbReference type="ARBA" id="ARBA00022989"/>
    </source>
</evidence>
<evidence type="ECO:0000256" key="11">
    <source>
        <dbReference type="SAM" id="Phobius"/>
    </source>
</evidence>
<sequence>MDSNILITVLMYGGIFFVFYWFVIRKQKKKATEARDMLSSMGVGDKVMTIGGLHGVIDEVNEKTVVLDCEGIFLTFERNAIRQIIEKASLTPTEDDNNETNTLTEDDVEADVEEVVEPVEESGDESALQDDSHERD</sequence>
<gene>
    <name evidence="12" type="primary">yajC</name>
    <name evidence="12" type="ORF">DIW15_00415</name>
</gene>
<keyword evidence="6" id="KW-0653">Protein transport</keyword>
<evidence type="ECO:0000313" key="12">
    <source>
        <dbReference type="EMBL" id="HCS93156.1"/>
    </source>
</evidence>
<evidence type="ECO:0000256" key="10">
    <source>
        <dbReference type="SAM" id="MobiDB-lite"/>
    </source>
</evidence>
<evidence type="ECO:0000256" key="3">
    <source>
        <dbReference type="ARBA" id="ARBA00022448"/>
    </source>
</evidence>
<name>A0A3D4S3F2_9ENTE</name>
<evidence type="ECO:0000313" key="13">
    <source>
        <dbReference type="Proteomes" id="UP000262195"/>
    </source>
</evidence>
<feature type="region of interest" description="Disordered" evidence="10">
    <location>
        <begin position="89"/>
        <end position="136"/>
    </location>
</feature>
<accession>A0A3D4S3F2</accession>
<organism evidence="12 13">
    <name type="scientific">Bavariicoccus seileri</name>
    <dbReference type="NCBI Taxonomy" id="549685"/>
    <lineage>
        <taxon>Bacteria</taxon>
        <taxon>Bacillati</taxon>
        <taxon>Bacillota</taxon>
        <taxon>Bacilli</taxon>
        <taxon>Lactobacillales</taxon>
        <taxon>Enterococcaceae</taxon>
        <taxon>Bavariicoccus</taxon>
    </lineage>
</organism>